<evidence type="ECO:0000313" key="2">
    <source>
        <dbReference type="Proteomes" id="UP001302329"/>
    </source>
</evidence>
<dbReference type="EMBL" id="JAYGHY010000013">
    <property type="protein sequence ID" value="MEA5442089.1"/>
    <property type="molecule type" value="Genomic_DNA"/>
</dbReference>
<evidence type="ECO:0008006" key="3">
    <source>
        <dbReference type="Google" id="ProtNLM"/>
    </source>
</evidence>
<evidence type="ECO:0000313" key="1">
    <source>
        <dbReference type="EMBL" id="MEA5442089.1"/>
    </source>
</evidence>
<gene>
    <name evidence="1" type="ORF">VB739_05945</name>
</gene>
<comment type="caution">
    <text evidence="1">The sequence shown here is derived from an EMBL/GenBank/DDBJ whole genome shotgun (WGS) entry which is preliminary data.</text>
</comment>
<keyword evidence="2" id="KW-1185">Reference proteome</keyword>
<dbReference type="RefSeq" id="WP_323356183.1">
    <property type="nucleotide sequence ID" value="NZ_JAYGHY010000013.1"/>
</dbReference>
<proteinExistence type="predicted"/>
<accession>A0ABU5SU81</accession>
<dbReference type="Proteomes" id="UP001302329">
    <property type="component" value="Unassembled WGS sequence"/>
</dbReference>
<name>A0ABU5SU81_9CYAN</name>
<sequence length="299" mass="32373">MSRTAFPYPTLFPLVRQPGQWQALIDDTLRDFRDGSGSWDYQSELQITCRLGWQPQELFSEAGLAPLFEGARVALIVSTGSTLQTGRRFVALDQPVRDIPSDPAELRYSLTSAHLCSRINATLLIYSGGGSIAGLQVRLGSVLYREDAVLSLEGDLASFPVRAISFSESSLGDGLWMVAFSAESPADPLLSSVTLLLNSDRSEFIQRLNAEEDGLLLWIIRADVMASVLSSCLLIDELGYDPQEEYPEASLGSVVSAWLRSLGVEGTPATQALREQASKEPGVLRQRCQAISAGGSEGA</sequence>
<organism evidence="1 2">
    <name type="scientific">Cyanobium gracile UHCC 0281</name>
    <dbReference type="NCBI Taxonomy" id="3110309"/>
    <lineage>
        <taxon>Bacteria</taxon>
        <taxon>Bacillati</taxon>
        <taxon>Cyanobacteriota</taxon>
        <taxon>Cyanophyceae</taxon>
        <taxon>Synechococcales</taxon>
        <taxon>Prochlorococcaceae</taxon>
        <taxon>Cyanobium</taxon>
    </lineage>
</organism>
<reference evidence="1 2" key="1">
    <citation type="submission" date="2023-12" db="EMBL/GenBank/DDBJ databases">
        <title>Baltic Sea Cyanobacteria.</title>
        <authorList>
            <person name="Delbaje E."/>
            <person name="Fewer D.P."/>
            <person name="Shishido T.K."/>
        </authorList>
    </citation>
    <scope>NUCLEOTIDE SEQUENCE [LARGE SCALE GENOMIC DNA]</scope>
    <source>
        <strain evidence="1 2">UHCC 0281</strain>
    </source>
</reference>
<protein>
    <recommendedName>
        <fullName evidence="3">Urease accessory protein UreD</fullName>
    </recommendedName>
</protein>